<organism evidence="2 3">
    <name type="scientific">Piscinibacter terrae</name>
    <dbReference type="NCBI Taxonomy" id="2496871"/>
    <lineage>
        <taxon>Bacteria</taxon>
        <taxon>Pseudomonadati</taxon>
        <taxon>Pseudomonadota</taxon>
        <taxon>Betaproteobacteria</taxon>
        <taxon>Burkholderiales</taxon>
        <taxon>Sphaerotilaceae</taxon>
        <taxon>Piscinibacter</taxon>
    </lineage>
</organism>
<dbReference type="AlphaFoldDB" id="A0A3N7JSZ1"/>
<reference evidence="2 3" key="1">
    <citation type="submission" date="2018-08" db="EMBL/GenBank/DDBJ databases">
        <authorList>
            <person name="Khan S.A."/>
            <person name="Jeon C.O."/>
            <person name="Chun B.H."/>
            <person name="Jeong S.E."/>
        </authorList>
    </citation>
    <scope>NUCLEOTIDE SEQUENCE [LARGE SCALE GENOMIC DNA]</scope>
    <source>
        <strain evidence="2 3">S-16</strain>
    </source>
</reference>
<evidence type="ECO:0000256" key="1">
    <source>
        <dbReference type="SAM" id="MobiDB-lite"/>
    </source>
</evidence>
<feature type="region of interest" description="Disordered" evidence="1">
    <location>
        <begin position="292"/>
        <end position="312"/>
    </location>
</feature>
<evidence type="ECO:0000313" key="3">
    <source>
        <dbReference type="Proteomes" id="UP000267464"/>
    </source>
</evidence>
<dbReference type="Proteomes" id="UP000267464">
    <property type="component" value="Unassembled WGS sequence"/>
</dbReference>
<dbReference type="SUPFAM" id="SSF52266">
    <property type="entry name" value="SGNH hydrolase"/>
    <property type="match status" value="1"/>
</dbReference>
<name>A0A3N7JSZ1_9BURK</name>
<evidence type="ECO:0000313" key="2">
    <source>
        <dbReference type="EMBL" id="RQP24059.1"/>
    </source>
</evidence>
<protein>
    <recommendedName>
        <fullName evidence="4">SGNH hydrolase-type esterase domain-containing protein</fullName>
    </recommendedName>
</protein>
<accession>A0A3N7JSZ1</accession>
<keyword evidence="3" id="KW-1185">Reference proteome</keyword>
<proteinExistence type="predicted"/>
<dbReference type="EMBL" id="QUSW01000003">
    <property type="protein sequence ID" value="RQP24059.1"/>
    <property type="molecule type" value="Genomic_DNA"/>
</dbReference>
<reference evidence="2 3" key="2">
    <citation type="submission" date="2018-12" db="EMBL/GenBank/DDBJ databases">
        <title>Rhizobacter gummiphilus sp. nov., a rubber-degrading bacterium isolated from the soil of a botanical garden in Japan.</title>
        <authorList>
            <person name="Shunsuke S.S."/>
        </authorList>
    </citation>
    <scope>NUCLEOTIDE SEQUENCE [LARGE SCALE GENOMIC DNA]</scope>
    <source>
        <strain evidence="2 3">S-16</strain>
    </source>
</reference>
<gene>
    <name evidence="2" type="ORF">DZC73_12025</name>
</gene>
<evidence type="ECO:0008006" key="4">
    <source>
        <dbReference type="Google" id="ProtNLM"/>
    </source>
</evidence>
<dbReference type="OrthoDB" id="6194308at2"/>
<comment type="caution">
    <text evidence="2">The sequence shown here is derived from an EMBL/GenBank/DDBJ whole genome shotgun (WGS) entry which is preliminary data.</text>
</comment>
<sequence>MPKLDIFQPAQAFSSEPPPFSEFGFRFLAEGDSWFSIGTLNPVANSNLLFEMVFLRSACAVNCAKPGDTLKRMSQINTDPNFVDLLCGHRQRIWDGLLLSCGGNDLIEAVGSPALDDAGQPVPRHLRLLLTPDEWGPAEQGASRFLSDEGWDTFCGYLRANFEHLLGLRDQGLSRGAPVFMHGYAVPTPRPAGAGFGMGPWLLPSLQKFQIPSADGPALAKELLTRLGTLLGEIAEDPARFPNVHFFNSLTVPVDAAEPNTTGQSGDWINEIHLTRTGYRKVGVTWASQIEGTLDGDTPEPQAKAQRKKVEA</sequence>
<dbReference type="RefSeq" id="WP_124540505.1">
    <property type="nucleotide sequence ID" value="NZ_QUSW01000003.1"/>
</dbReference>